<feature type="domain" description="Stress-response A/B barrel" evidence="1">
    <location>
        <begin position="2"/>
        <end position="97"/>
    </location>
</feature>
<reference evidence="2 3" key="1">
    <citation type="submission" date="2016-10" db="EMBL/GenBank/DDBJ databases">
        <title>Comparative genome analysis of multiple Pseudomonas spp. focuses on biocontrol and plant growth promoting traits.</title>
        <authorList>
            <person name="Tao X.-Y."/>
            <person name="Taylor C.G."/>
        </authorList>
    </citation>
    <scope>NUCLEOTIDE SEQUENCE [LARGE SCALE GENOMIC DNA]</scope>
    <source>
        <strain evidence="2 3">38D4</strain>
    </source>
</reference>
<evidence type="ECO:0000313" key="2">
    <source>
        <dbReference type="EMBL" id="RON42542.1"/>
    </source>
</evidence>
<dbReference type="SUPFAM" id="SSF54909">
    <property type="entry name" value="Dimeric alpha+beta barrel"/>
    <property type="match status" value="1"/>
</dbReference>
<evidence type="ECO:0000313" key="3">
    <source>
        <dbReference type="Proteomes" id="UP000286351"/>
    </source>
</evidence>
<dbReference type="SMART" id="SM00886">
    <property type="entry name" value="Dabb"/>
    <property type="match status" value="1"/>
</dbReference>
<evidence type="ECO:0000259" key="1">
    <source>
        <dbReference type="PROSITE" id="PS51502"/>
    </source>
</evidence>
<dbReference type="PANTHER" id="PTHR37832">
    <property type="entry name" value="BLL2683 PROTEIN"/>
    <property type="match status" value="1"/>
</dbReference>
<accession>A0A423JY00</accession>
<name>A0A423JY00_9PSED</name>
<protein>
    <submittedName>
        <fullName evidence="2">Stress responsive protein</fullName>
    </submittedName>
</protein>
<dbReference type="InterPro" id="IPR013097">
    <property type="entry name" value="Dabb"/>
</dbReference>
<dbReference type="Pfam" id="PF07876">
    <property type="entry name" value="Dabb"/>
    <property type="match status" value="1"/>
</dbReference>
<dbReference type="EMBL" id="MOBO01000001">
    <property type="protein sequence ID" value="RON42542.1"/>
    <property type="molecule type" value="Genomic_DNA"/>
</dbReference>
<dbReference type="Gene3D" id="3.30.70.100">
    <property type="match status" value="1"/>
</dbReference>
<dbReference type="Proteomes" id="UP000286351">
    <property type="component" value="Unassembled WGS sequence"/>
</dbReference>
<dbReference type="InterPro" id="IPR011008">
    <property type="entry name" value="Dimeric_a/b-barrel"/>
</dbReference>
<organism evidence="2 3">
    <name type="scientific">Pseudomonas brassicacearum</name>
    <dbReference type="NCBI Taxonomy" id="930166"/>
    <lineage>
        <taxon>Bacteria</taxon>
        <taxon>Pseudomonadati</taxon>
        <taxon>Pseudomonadota</taxon>
        <taxon>Gammaproteobacteria</taxon>
        <taxon>Pseudomonadales</taxon>
        <taxon>Pseudomonadaceae</taxon>
        <taxon>Pseudomonas</taxon>
    </lineage>
</organism>
<sequence>MIKHLVMWKLAGADEAERNSAATLVKKSFEELRGLIPGMLHLEIGIDICHFEHSCDVVLYSEFESEAALSAYATHPEHLRVRDLLVGVRVTRHQVDYHVD</sequence>
<dbReference type="RefSeq" id="WP_123364447.1">
    <property type="nucleotide sequence ID" value="NZ_MOBO01000001.1"/>
</dbReference>
<proteinExistence type="predicted"/>
<dbReference type="PROSITE" id="PS51502">
    <property type="entry name" value="S_R_A_B_BARREL"/>
    <property type="match status" value="1"/>
</dbReference>
<comment type="caution">
    <text evidence="2">The sequence shown here is derived from an EMBL/GenBank/DDBJ whole genome shotgun (WGS) entry which is preliminary data.</text>
</comment>
<dbReference type="PANTHER" id="PTHR37832:SF1">
    <property type="entry name" value="STRESS-RESPONSE A_B BARREL DOMAIN-CONTAINING PROTEIN"/>
    <property type="match status" value="1"/>
</dbReference>
<gene>
    <name evidence="2" type="ORF">BK664_01705</name>
</gene>
<dbReference type="AlphaFoldDB" id="A0A423JY00"/>